<dbReference type="SUPFAM" id="SSF56300">
    <property type="entry name" value="Metallo-dependent phosphatases"/>
    <property type="match status" value="1"/>
</dbReference>
<dbReference type="CDD" id="cd00144">
    <property type="entry name" value="MPP_PPP_family"/>
    <property type="match status" value="1"/>
</dbReference>
<dbReference type="GO" id="GO:0005634">
    <property type="term" value="C:nucleus"/>
    <property type="evidence" value="ECO:0007669"/>
    <property type="project" value="TreeGrafter"/>
</dbReference>
<dbReference type="InterPro" id="IPR029052">
    <property type="entry name" value="Metallo-depent_PP-like"/>
</dbReference>
<evidence type="ECO:0000313" key="5">
    <source>
        <dbReference type="Proteomes" id="UP000031737"/>
    </source>
</evidence>
<dbReference type="PANTHER" id="PTHR11668">
    <property type="entry name" value="SERINE/THREONINE PROTEIN PHOSPHATASE"/>
    <property type="match status" value="1"/>
</dbReference>
<feature type="domain" description="Serine/threonine specific protein phosphatases" evidence="3">
    <location>
        <begin position="426"/>
        <end position="431"/>
    </location>
</feature>
<evidence type="ECO:0000313" key="4">
    <source>
        <dbReference type="EMBL" id="ESL08307.1"/>
    </source>
</evidence>
<proteinExistence type="inferred from homology"/>
<dbReference type="EMBL" id="AUPL01003992">
    <property type="protein sequence ID" value="ESL08307.1"/>
    <property type="molecule type" value="Genomic_DNA"/>
</dbReference>
<reference evidence="4 5" key="1">
    <citation type="submission" date="2013-07" db="EMBL/GenBank/DDBJ databases">
        <authorList>
            <person name="Stoco P.H."/>
            <person name="Wagner G."/>
            <person name="Gerber A."/>
            <person name="Zaha A."/>
            <person name="Thompson C."/>
            <person name="Bartholomeu D.C."/>
            <person name="Luckemeyer D.D."/>
            <person name="Bahia D."/>
            <person name="Loreto E."/>
            <person name="Prestes E.B."/>
            <person name="Lima F.M."/>
            <person name="Rodrigues-Luiz G."/>
            <person name="Vallejo G.A."/>
            <person name="Filho J.F."/>
            <person name="Monteiro K.M."/>
            <person name="Tyler K.M."/>
            <person name="de Almeida L.G."/>
            <person name="Ortiz M.F."/>
            <person name="Siervo M.A."/>
            <person name="de Moraes M.H."/>
            <person name="Cunha O.L."/>
            <person name="Mendonca-Neto R."/>
            <person name="Silva R."/>
            <person name="Teixeira S.M."/>
            <person name="Murta S.M."/>
            <person name="Sincero T.C."/>
            <person name="Mendes T.A."/>
            <person name="Urmenyi T.P."/>
            <person name="Silva V.G."/>
            <person name="da Rocha W.D."/>
            <person name="Andersson B."/>
            <person name="Romanha A.J."/>
            <person name="Steindel M."/>
            <person name="de Vasconcelos A.T."/>
            <person name="Grisard E.C."/>
        </authorList>
    </citation>
    <scope>NUCLEOTIDE SEQUENCE [LARGE SCALE GENOMIC DNA]</scope>
    <source>
        <strain evidence="4 5">SC58</strain>
    </source>
</reference>
<dbReference type="GO" id="GO:0004722">
    <property type="term" value="F:protein serine/threonine phosphatase activity"/>
    <property type="evidence" value="ECO:0007669"/>
    <property type="project" value="UniProtKB-EC"/>
</dbReference>
<dbReference type="InterPro" id="IPR004843">
    <property type="entry name" value="Calcineurin-like_PHP"/>
</dbReference>
<dbReference type="Proteomes" id="UP000031737">
    <property type="component" value="Unassembled WGS sequence"/>
</dbReference>
<gene>
    <name evidence="4" type="ORF">TRSC58_03992</name>
</gene>
<dbReference type="InterPro" id="IPR050341">
    <property type="entry name" value="PP1_catalytic_subunit"/>
</dbReference>
<dbReference type="GO" id="GO:0005737">
    <property type="term" value="C:cytoplasm"/>
    <property type="evidence" value="ECO:0007669"/>
    <property type="project" value="TreeGrafter"/>
</dbReference>
<dbReference type="EC" id="3.1.3.16" evidence="1"/>
<keyword evidence="5" id="KW-1185">Reference proteome</keyword>
<dbReference type="SMART" id="SM00156">
    <property type="entry name" value="PP2Ac"/>
    <property type="match status" value="1"/>
</dbReference>
<protein>
    <recommendedName>
        <fullName evidence="1">Serine/threonine-protein phosphatase</fullName>
        <ecNumber evidence="1">3.1.3.16</ecNumber>
    </recommendedName>
</protein>
<dbReference type="PROSITE" id="PS00125">
    <property type="entry name" value="SER_THR_PHOSPHATASE"/>
    <property type="match status" value="1"/>
</dbReference>
<comment type="similarity">
    <text evidence="1">Belongs to the PPP phosphatase family.</text>
</comment>
<comment type="caution">
    <text evidence="4">The sequence shown here is derived from an EMBL/GenBank/DDBJ whole genome shotgun (WGS) entry which is preliminary data.</text>
</comment>
<evidence type="ECO:0000256" key="1">
    <source>
        <dbReference type="RuleBase" id="RU004273"/>
    </source>
</evidence>
<keyword evidence="1" id="KW-0378">Hydrolase</keyword>
<dbReference type="AlphaFoldDB" id="A0A061J4S0"/>
<dbReference type="Gene3D" id="3.60.21.10">
    <property type="match status" value="1"/>
</dbReference>
<dbReference type="PANTHER" id="PTHR11668:SF496">
    <property type="entry name" value="SERINE_THREONINE-PROTEIN PHOSPHATASE"/>
    <property type="match status" value="1"/>
</dbReference>
<accession>A0A061J4S0</accession>
<evidence type="ECO:0000259" key="3">
    <source>
        <dbReference type="PROSITE" id="PS00125"/>
    </source>
</evidence>
<organism evidence="4 5">
    <name type="scientific">Trypanosoma rangeli SC58</name>
    <dbReference type="NCBI Taxonomy" id="429131"/>
    <lineage>
        <taxon>Eukaryota</taxon>
        <taxon>Discoba</taxon>
        <taxon>Euglenozoa</taxon>
        <taxon>Kinetoplastea</taxon>
        <taxon>Metakinetoplastina</taxon>
        <taxon>Trypanosomatida</taxon>
        <taxon>Trypanosomatidae</taxon>
        <taxon>Trypanosoma</taxon>
        <taxon>Herpetosoma</taxon>
    </lineage>
</organism>
<evidence type="ECO:0000256" key="2">
    <source>
        <dbReference type="SAM" id="MobiDB-lite"/>
    </source>
</evidence>
<sequence>MRGKGRVVVESGCELRIGPGATCDIVVSLPQRRAVDCSTFAFSNPVFASVSCNEEEDELLLTIIPHLLCVYVNGAQVLRRPRPMRVFPGAFVSFWKLCPQTTFRFFTPATLPVERPVPEITSTTTISEAPVKGRIAPALSLPFRLLRGKFEKVKSPRSKRPVRITTPFHKRDAQPVLTLYESGSSLAAGKTLDVLPADSAGSAFTHAAVPCLSESDLALPPSSHIVAPFVVEVVDECVTIHTIMRQSNLISSDPDHSSELTCRGTTAKYKPESNDPYVTFHGYDVLERVRYMRVGTPVHSAASSVLECIDGAYSSRECTFMPFPQHSKKMLLKHFLLLAEHTIFFMLTSPLTIRRRSPILCCGDIHGSFADLKFIADSVMPFRHWSLMTMSVLFLGDYVDRGLHDVEVVLYLLAWQALCPETVIILRGNHEDEDVNGDMKTYGDSSFRKKCWDFFGKHDGEMFWKRANDVFATLPLMAIIDDTVFACHGGIPLLRTDADHCDVSGREKEPPHEGQQKHKEQKLWNKGREAHGTLSPASVTSTYDDSIPHEDLLRVLMSGEPDDVNEFRFRCVMPDNHDNESTAQYRSIARELLWNDPASFSVFCDTPLMRSEEENEGHTSEKQMSCHVQFDLHGFRSNIGRGDETNTIREFSVSALKSFMKRLGFTLLIRAHQQKMAGLEMSFSGRVITLFSCCNYLNDTNSAGACLIMNGEVRPISWCRTVVSHDAERTSKPLWSCEGPGTWGSDSFSESLCSTRDNLMNRPPVPSYVGSAFVRVG</sequence>
<dbReference type="InterPro" id="IPR006186">
    <property type="entry name" value="Ser/Thr-sp_prot-phosphatase"/>
</dbReference>
<dbReference type="OrthoDB" id="10267127at2759"/>
<dbReference type="VEuPathDB" id="TriTrypDB:TRSC58_03992"/>
<dbReference type="Pfam" id="PF00149">
    <property type="entry name" value="Metallophos"/>
    <property type="match status" value="1"/>
</dbReference>
<comment type="catalytic activity">
    <reaction evidence="1">
        <text>O-phospho-L-threonyl-[protein] + H2O = L-threonyl-[protein] + phosphate</text>
        <dbReference type="Rhea" id="RHEA:47004"/>
        <dbReference type="Rhea" id="RHEA-COMP:11060"/>
        <dbReference type="Rhea" id="RHEA-COMP:11605"/>
        <dbReference type="ChEBI" id="CHEBI:15377"/>
        <dbReference type="ChEBI" id="CHEBI:30013"/>
        <dbReference type="ChEBI" id="CHEBI:43474"/>
        <dbReference type="ChEBI" id="CHEBI:61977"/>
        <dbReference type="EC" id="3.1.3.16"/>
    </reaction>
</comment>
<feature type="compositionally biased region" description="Basic and acidic residues" evidence="2">
    <location>
        <begin position="502"/>
        <end position="531"/>
    </location>
</feature>
<dbReference type="PRINTS" id="PR00114">
    <property type="entry name" value="STPHPHTASE"/>
</dbReference>
<name>A0A061J4S0_TRYRA</name>
<feature type="region of interest" description="Disordered" evidence="2">
    <location>
        <begin position="502"/>
        <end position="541"/>
    </location>
</feature>